<dbReference type="Pfam" id="PF12680">
    <property type="entry name" value="SnoaL_2"/>
    <property type="match status" value="1"/>
</dbReference>
<dbReference type="Gene3D" id="3.10.450.50">
    <property type="match status" value="1"/>
</dbReference>
<organism evidence="2 3">
    <name type="scientific">Mucilaginibacter agri</name>
    <dbReference type="NCBI Taxonomy" id="2695265"/>
    <lineage>
        <taxon>Bacteria</taxon>
        <taxon>Pseudomonadati</taxon>
        <taxon>Bacteroidota</taxon>
        <taxon>Sphingobacteriia</taxon>
        <taxon>Sphingobacteriales</taxon>
        <taxon>Sphingobacteriaceae</taxon>
        <taxon>Mucilaginibacter</taxon>
    </lineage>
</organism>
<sequence length="148" mass="16680">MKYASLIIVSLMLAACEQHDTRTETNARNEQAARGMFDAFNQHSWDKMAGYYVDTARFLDPSFGQQYVAKTRKETAAKYRQMQQMFPDIHDELKSVTASGDKVFVEFVSSGSAKGQKWTLPICTILTFKSGLIISDATYYDNSMSSAE</sequence>
<comment type="caution">
    <text evidence="2">The sequence shown here is derived from an EMBL/GenBank/DDBJ whole genome shotgun (WGS) entry which is preliminary data.</text>
</comment>
<reference evidence="2" key="2">
    <citation type="submission" date="2020-10" db="EMBL/GenBank/DDBJ databases">
        <title>Mucilaginibacter sp. nov., isolated from soil.</title>
        <authorList>
            <person name="Jeon C.O."/>
        </authorList>
    </citation>
    <scope>NUCLEOTIDE SEQUENCE</scope>
    <source>
        <strain evidence="2">R11</strain>
    </source>
</reference>
<proteinExistence type="predicted"/>
<dbReference type="AlphaFoldDB" id="A0A965ZG95"/>
<evidence type="ECO:0000313" key="2">
    <source>
        <dbReference type="EMBL" id="NCD69628.1"/>
    </source>
</evidence>
<gene>
    <name evidence="2" type="ORF">GSY63_09700</name>
</gene>
<accession>A0A965ZG95</accession>
<dbReference type="PROSITE" id="PS51257">
    <property type="entry name" value="PROKAR_LIPOPROTEIN"/>
    <property type="match status" value="1"/>
</dbReference>
<dbReference type="Proteomes" id="UP000638732">
    <property type="component" value="Unassembled WGS sequence"/>
</dbReference>
<dbReference type="RefSeq" id="WP_166585586.1">
    <property type="nucleotide sequence ID" value="NZ_WWEO01000041.1"/>
</dbReference>
<dbReference type="SUPFAM" id="SSF54427">
    <property type="entry name" value="NTF2-like"/>
    <property type="match status" value="1"/>
</dbReference>
<protein>
    <submittedName>
        <fullName evidence="2">Nuclear transport factor 2 family protein</fullName>
    </submittedName>
</protein>
<keyword evidence="3" id="KW-1185">Reference proteome</keyword>
<dbReference type="EMBL" id="WWEO01000041">
    <property type="protein sequence ID" value="NCD69628.1"/>
    <property type="molecule type" value="Genomic_DNA"/>
</dbReference>
<evidence type="ECO:0000313" key="3">
    <source>
        <dbReference type="Proteomes" id="UP000638732"/>
    </source>
</evidence>
<feature type="domain" description="SnoaL-like" evidence="1">
    <location>
        <begin position="34"/>
        <end position="134"/>
    </location>
</feature>
<name>A0A965ZG95_9SPHI</name>
<dbReference type="InterPro" id="IPR037401">
    <property type="entry name" value="SnoaL-like"/>
</dbReference>
<dbReference type="InterPro" id="IPR032710">
    <property type="entry name" value="NTF2-like_dom_sf"/>
</dbReference>
<reference evidence="2" key="1">
    <citation type="submission" date="2020-01" db="EMBL/GenBank/DDBJ databases">
        <authorList>
            <person name="Seo Y.L."/>
        </authorList>
    </citation>
    <scope>NUCLEOTIDE SEQUENCE</scope>
    <source>
        <strain evidence="2">R11</strain>
    </source>
</reference>
<evidence type="ECO:0000259" key="1">
    <source>
        <dbReference type="Pfam" id="PF12680"/>
    </source>
</evidence>